<protein>
    <submittedName>
        <fullName evidence="1">Uncharacterized protein</fullName>
    </submittedName>
</protein>
<dbReference type="AlphaFoldDB" id="L5KLS9"/>
<dbReference type="InParanoid" id="L5KLS9"/>
<dbReference type="Proteomes" id="UP000010552">
    <property type="component" value="Unassembled WGS sequence"/>
</dbReference>
<keyword evidence="2" id="KW-1185">Reference proteome</keyword>
<organism evidence="1 2">
    <name type="scientific">Pteropus alecto</name>
    <name type="common">Black flying fox</name>
    <dbReference type="NCBI Taxonomy" id="9402"/>
    <lineage>
        <taxon>Eukaryota</taxon>
        <taxon>Metazoa</taxon>
        <taxon>Chordata</taxon>
        <taxon>Craniata</taxon>
        <taxon>Vertebrata</taxon>
        <taxon>Euteleostomi</taxon>
        <taxon>Mammalia</taxon>
        <taxon>Eutheria</taxon>
        <taxon>Laurasiatheria</taxon>
        <taxon>Chiroptera</taxon>
        <taxon>Yinpterochiroptera</taxon>
        <taxon>Pteropodoidea</taxon>
        <taxon>Pteropodidae</taxon>
        <taxon>Pteropodinae</taxon>
        <taxon>Pteropus</taxon>
    </lineage>
</organism>
<dbReference type="EMBL" id="KB030660">
    <property type="protein sequence ID" value="ELK12614.1"/>
    <property type="molecule type" value="Genomic_DNA"/>
</dbReference>
<proteinExistence type="predicted"/>
<accession>L5KLS9</accession>
<evidence type="ECO:0000313" key="1">
    <source>
        <dbReference type="EMBL" id="ELK12614.1"/>
    </source>
</evidence>
<gene>
    <name evidence="1" type="ORF">PAL_GLEAN10021865</name>
</gene>
<reference evidence="2" key="1">
    <citation type="journal article" date="2013" name="Science">
        <title>Comparative analysis of bat genomes provides insight into the evolution of flight and immunity.</title>
        <authorList>
            <person name="Zhang G."/>
            <person name="Cowled C."/>
            <person name="Shi Z."/>
            <person name="Huang Z."/>
            <person name="Bishop-Lilly K.A."/>
            <person name="Fang X."/>
            <person name="Wynne J.W."/>
            <person name="Xiong Z."/>
            <person name="Baker M.L."/>
            <person name="Zhao W."/>
            <person name="Tachedjian M."/>
            <person name="Zhu Y."/>
            <person name="Zhou P."/>
            <person name="Jiang X."/>
            <person name="Ng J."/>
            <person name="Yang L."/>
            <person name="Wu L."/>
            <person name="Xiao J."/>
            <person name="Feng Y."/>
            <person name="Chen Y."/>
            <person name="Sun X."/>
            <person name="Zhang Y."/>
            <person name="Marsh G.A."/>
            <person name="Crameri G."/>
            <person name="Broder C.C."/>
            <person name="Frey K.G."/>
            <person name="Wang L.F."/>
            <person name="Wang J."/>
        </authorList>
    </citation>
    <scope>NUCLEOTIDE SEQUENCE [LARGE SCALE GENOMIC DNA]</scope>
</reference>
<name>L5KLS9_PTEAL</name>
<evidence type="ECO:0000313" key="2">
    <source>
        <dbReference type="Proteomes" id="UP000010552"/>
    </source>
</evidence>
<sequence>MATLMTKLSKFECVFHCSLVGFGSPLGTHDVVNDSFHMPEVYSHQQPTAGCANDGHAAFTQNFILGRLL</sequence>